<dbReference type="Gene3D" id="1.20.58.2240">
    <property type="match status" value="1"/>
</dbReference>
<keyword evidence="1" id="KW-0808">Transferase</keyword>
<dbReference type="Gene3D" id="3.30.420.40">
    <property type="match status" value="1"/>
</dbReference>
<dbReference type="GO" id="GO:0019150">
    <property type="term" value="F:D-ribulokinase activity"/>
    <property type="evidence" value="ECO:0007669"/>
    <property type="project" value="TreeGrafter"/>
</dbReference>
<accession>A0A844H7N6</accession>
<keyword evidence="2 5" id="KW-0418">Kinase</keyword>
<proteinExistence type="predicted"/>
<dbReference type="InterPro" id="IPR043129">
    <property type="entry name" value="ATPase_NBD"/>
</dbReference>
<dbReference type="PIRSF" id="PIRSF000538">
    <property type="entry name" value="GlpK"/>
    <property type="match status" value="1"/>
</dbReference>
<organism evidence="5 6">
    <name type="scientific">Paracoccus limosus</name>
    <dbReference type="NCBI Taxonomy" id="913252"/>
    <lineage>
        <taxon>Bacteria</taxon>
        <taxon>Pseudomonadati</taxon>
        <taxon>Pseudomonadota</taxon>
        <taxon>Alphaproteobacteria</taxon>
        <taxon>Rhodobacterales</taxon>
        <taxon>Paracoccaceae</taxon>
        <taxon>Paracoccus</taxon>
    </lineage>
</organism>
<dbReference type="SUPFAM" id="SSF53067">
    <property type="entry name" value="Actin-like ATPase domain"/>
    <property type="match status" value="2"/>
</dbReference>
<dbReference type="InterPro" id="IPR018484">
    <property type="entry name" value="FGGY_N"/>
</dbReference>
<evidence type="ECO:0000259" key="4">
    <source>
        <dbReference type="Pfam" id="PF02782"/>
    </source>
</evidence>
<dbReference type="PANTHER" id="PTHR43435:SF4">
    <property type="entry name" value="FGGY CARBOHYDRATE KINASE DOMAIN-CONTAINING PROTEIN"/>
    <property type="match status" value="1"/>
</dbReference>
<evidence type="ECO:0000256" key="1">
    <source>
        <dbReference type="ARBA" id="ARBA00022679"/>
    </source>
</evidence>
<dbReference type="GO" id="GO:0005737">
    <property type="term" value="C:cytoplasm"/>
    <property type="evidence" value="ECO:0007669"/>
    <property type="project" value="TreeGrafter"/>
</dbReference>
<name>A0A844H7N6_9RHOB</name>
<dbReference type="InterPro" id="IPR018485">
    <property type="entry name" value="FGGY_C"/>
</dbReference>
<sequence>MLIAAVDVGSARARAGLYTLQGHLVARASRGFATLPSPGGQAGFAFAEIWQAVADALAEARRMAGASPAQVQALAFDATCSLVVDAPGFSPDVIAWHDHRAVAEAHEVSAIAHEVVARAGGSVSPEMQTPKLIWLRRNRPEVWAGLRGIRDLCDHLAFRATGLPARSLCAMASKWPWLPDRGGWADDLLARFDIAGFPHDEPVLAPGSLIGPLSEQGAAELGLDRECVVATGLIDAFSGALGAAPDMPALIAGTSNCVMAAGIRVTPALWGPYPGAILRDESVTEGGQSATGALLESIRRQYADAPSHDDILARIADAPEPAPGIHVLPDFKGSRTPFADPLMRGVIHGLPLDRDAAALDGLYWRAAVGIALGTRQVIAHMGLVPDRIALAGGQARAALMRQLYADAIGAEIHWQPEDAVLRGTAIAAAAPMLGGIRAARARFAREVQVTRPDPAARLRRDRDWKIFQRMQQHRAEISDMQGE</sequence>
<gene>
    <name evidence="5" type="ORF">GL279_12795</name>
</gene>
<evidence type="ECO:0000256" key="2">
    <source>
        <dbReference type="ARBA" id="ARBA00022777"/>
    </source>
</evidence>
<protein>
    <submittedName>
        <fullName evidence="5">Carbohydrate kinase</fullName>
    </submittedName>
</protein>
<dbReference type="PANTHER" id="PTHR43435">
    <property type="entry name" value="RIBULOKINASE"/>
    <property type="match status" value="1"/>
</dbReference>
<dbReference type="AlphaFoldDB" id="A0A844H7N6"/>
<reference evidence="5 6" key="1">
    <citation type="submission" date="2019-11" db="EMBL/GenBank/DDBJ databases">
        <authorList>
            <person name="Dong K."/>
        </authorList>
    </citation>
    <scope>NUCLEOTIDE SEQUENCE [LARGE SCALE GENOMIC DNA]</scope>
    <source>
        <strain evidence="5 6">JCM 17370</strain>
    </source>
</reference>
<keyword evidence="6" id="KW-1185">Reference proteome</keyword>
<feature type="domain" description="Carbohydrate kinase FGGY C-terminal" evidence="4">
    <location>
        <begin position="250"/>
        <end position="430"/>
    </location>
</feature>
<dbReference type="Pfam" id="PF02782">
    <property type="entry name" value="FGGY_C"/>
    <property type="match status" value="1"/>
</dbReference>
<evidence type="ECO:0000259" key="3">
    <source>
        <dbReference type="Pfam" id="PF00370"/>
    </source>
</evidence>
<feature type="domain" description="Carbohydrate kinase FGGY N-terminal" evidence="3">
    <location>
        <begin position="3"/>
        <end position="242"/>
    </location>
</feature>
<dbReference type="RefSeq" id="WP_343039808.1">
    <property type="nucleotide sequence ID" value="NZ_WMIF01000017.1"/>
</dbReference>
<dbReference type="InterPro" id="IPR000577">
    <property type="entry name" value="Carb_kinase_FGGY"/>
</dbReference>
<dbReference type="EMBL" id="WMIF01000017">
    <property type="protein sequence ID" value="MTH35480.1"/>
    <property type="molecule type" value="Genomic_DNA"/>
</dbReference>
<evidence type="ECO:0000313" key="5">
    <source>
        <dbReference type="EMBL" id="MTH35480.1"/>
    </source>
</evidence>
<dbReference type="GO" id="GO:0019321">
    <property type="term" value="P:pentose metabolic process"/>
    <property type="evidence" value="ECO:0007669"/>
    <property type="project" value="TreeGrafter"/>
</dbReference>
<evidence type="ECO:0000313" key="6">
    <source>
        <dbReference type="Proteomes" id="UP000442533"/>
    </source>
</evidence>
<dbReference type="Proteomes" id="UP000442533">
    <property type="component" value="Unassembled WGS sequence"/>
</dbReference>
<comment type="caution">
    <text evidence="5">The sequence shown here is derived from an EMBL/GenBank/DDBJ whole genome shotgun (WGS) entry which is preliminary data.</text>
</comment>
<dbReference type="Pfam" id="PF00370">
    <property type="entry name" value="FGGY_N"/>
    <property type="match status" value="1"/>
</dbReference>